<protein>
    <submittedName>
        <fullName evidence="1">Uncharacterized protein</fullName>
    </submittedName>
</protein>
<name>F4SAX6_MELLP</name>
<evidence type="ECO:0000313" key="1">
    <source>
        <dbReference type="EMBL" id="EGF98183.1"/>
    </source>
</evidence>
<organism evidence="2">
    <name type="scientific">Melampsora larici-populina (strain 98AG31 / pathotype 3-4-7)</name>
    <name type="common">Poplar leaf rust fungus</name>
    <dbReference type="NCBI Taxonomy" id="747676"/>
    <lineage>
        <taxon>Eukaryota</taxon>
        <taxon>Fungi</taxon>
        <taxon>Dikarya</taxon>
        <taxon>Basidiomycota</taxon>
        <taxon>Pucciniomycotina</taxon>
        <taxon>Pucciniomycetes</taxon>
        <taxon>Pucciniales</taxon>
        <taxon>Melampsoraceae</taxon>
        <taxon>Melampsora</taxon>
    </lineage>
</organism>
<gene>
    <name evidence="1" type="ORF">MELLADRAFT_69489</name>
</gene>
<dbReference type="InParanoid" id="F4SAX6"/>
<dbReference type="Proteomes" id="UP000001072">
    <property type="component" value="Unassembled WGS sequence"/>
</dbReference>
<accession>F4SAX6</accession>
<dbReference type="VEuPathDB" id="FungiDB:MELLADRAFT_69489"/>
<dbReference type="GeneID" id="18931254"/>
<proteinExistence type="predicted"/>
<dbReference type="AlphaFoldDB" id="F4SAX6"/>
<dbReference type="RefSeq" id="XP_007418527.1">
    <property type="nucleotide sequence ID" value="XM_007418465.1"/>
</dbReference>
<dbReference type="OrthoDB" id="10385784at2759"/>
<sequence>MSEVQALKSVILPKRLHHFLSSRRDQDSKVEPSRREYLQVIDVFHPQLCLPMDLRKEDVVRVYNIIVSPFFGRKEVFNVDTNAFYYNPALQLLPEGESGYLVISLVLPNDLIKFMALHDPAEVVEATQYEYHHIINLFYPELGLPLCLNKIQVMSLFNIAVLPFFQQLDNFNEETGKLSYIPVQINPKFKVKKPRVKAVYLPAHLQGFLAYKDPAVTVGTGVYSVEKLSQIIDLFHPSLRSPGPQCKGGWYGLFEVMVLPYLRNIVSFDISTGIMRFVAVALPI</sequence>
<evidence type="ECO:0000313" key="2">
    <source>
        <dbReference type="Proteomes" id="UP000001072"/>
    </source>
</evidence>
<keyword evidence="2" id="KW-1185">Reference proteome</keyword>
<reference evidence="2" key="1">
    <citation type="journal article" date="2011" name="Proc. Natl. Acad. Sci. U.S.A.">
        <title>Obligate biotrophy features unraveled by the genomic analysis of rust fungi.</title>
        <authorList>
            <person name="Duplessis S."/>
            <person name="Cuomo C.A."/>
            <person name="Lin Y.-C."/>
            <person name="Aerts A."/>
            <person name="Tisserant E."/>
            <person name="Veneault-Fourrey C."/>
            <person name="Joly D.L."/>
            <person name="Hacquard S."/>
            <person name="Amselem J."/>
            <person name="Cantarel B.L."/>
            <person name="Chiu R."/>
            <person name="Coutinho P.M."/>
            <person name="Feau N."/>
            <person name="Field M."/>
            <person name="Frey P."/>
            <person name="Gelhaye E."/>
            <person name="Goldberg J."/>
            <person name="Grabherr M.G."/>
            <person name="Kodira C.D."/>
            <person name="Kohler A."/>
            <person name="Kuees U."/>
            <person name="Lindquist E.A."/>
            <person name="Lucas S.M."/>
            <person name="Mago R."/>
            <person name="Mauceli E."/>
            <person name="Morin E."/>
            <person name="Murat C."/>
            <person name="Pangilinan J.L."/>
            <person name="Park R."/>
            <person name="Pearson M."/>
            <person name="Quesneville H."/>
            <person name="Rouhier N."/>
            <person name="Sakthikumar S."/>
            <person name="Salamov A.A."/>
            <person name="Schmutz J."/>
            <person name="Selles B."/>
            <person name="Shapiro H."/>
            <person name="Tanguay P."/>
            <person name="Tuskan G.A."/>
            <person name="Henrissat B."/>
            <person name="Van de Peer Y."/>
            <person name="Rouze P."/>
            <person name="Ellis J.G."/>
            <person name="Dodds P.N."/>
            <person name="Schein J.E."/>
            <person name="Zhong S."/>
            <person name="Hamelin R.C."/>
            <person name="Grigoriev I.V."/>
            <person name="Szabo L.J."/>
            <person name="Martin F."/>
        </authorList>
    </citation>
    <scope>NUCLEOTIDE SEQUENCE [LARGE SCALE GENOMIC DNA]</scope>
    <source>
        <strain evidence="2">98AG31 / pathotype 3-4-7</strain>
    </source>
</reference>
<dbReference type="HOGENOM" id="CLU_084264_0_0_1"/>
<dbReference type="KEGG" id="mlr:MELLADRAFT_69489"/>
<dbReference type="EMBL" id="GL883182">
    <property type="protein sequence ID" value="EGF98183.1"/>
    <property type="molecule type" value="Genomic_DNA"/>
</dbReference>